<proteinExistence type="predicted"/>
<dbReference type="AlphaFoldDB" id="A0A6N3EY61"/>
<organism evidence="1">
    <name type="scientific">Clostridium paraputrificum</name>
    <dbReference type="NCBI Taxonomy" id="29363"/>
    <lineage>
        <taxon>Bacteria</taxon>
        <taxon>Bacillati</taxon>
        <taxon>Bacillota</taxon>
        <taxon>Clostridia</taxon>
        <taxon>Eubacteriales</taxon>
        <taxon>Clostridiaceae</taxon>
        <taxon>Clostridium</taxon>
    </lineage>
</organism>
<protein>
    <submittedName>
        <fullName evidence="1">Uncharacterized protein</fullName>
    </submittedName>
</protein>
<reference evidence="1" key="1">
    <citation type="submission" date="2019-11" db="EMBL/GenBank/DDBJ databases">
        <authorList>
            <person name="Feng L."/>
        </authorList>
    </citation>
    <scope>NUCLEOTIDE SEQUENCE</scope>
    <source>
        <strain evidence="1">CParaputrificumLFYP93</strain>
    </source>
</reference>
<accession>A0A6N3EY61</accession>
<name>A0A6N3EY61_9CLOT</name>
<dbReference type="EMBL" id="CACRTV010000057">
    <property type="protein sequence ID" value="VYU44781.1"/>
    <property type="molecule type" value="Genomic_DNA"/>
</dbReference>
<evidence type="ECO:0000313" key="1">
    <source>
        <dbReference type="EMBL" id="VYU44781.1"/>
    </source>
</evidence>
<sequence>MKYVYVVSPHFLEAMRDESMPYSFAIKGYPSIKDGRKNLMYTNISDIIGFAIVLYELPNDLYPLIDLLQAIDRISNGHPIVLSSFFKDGIDIVLDNINLLNSTLIVHTDLECMTDIEIRRGIYGSILKEVYKPYEPPKDEDLIPVISPDICHYVPLLNERIMQLSEDIPIAPDYAKAIGIDPVVEKTRDSDLIIYLLRCEMIRRKYGLEPDSRVKTKFKAVLQDEPDRLTRLQFESIFNLIWEGRIWI</sequence>
<gene>
    <name evidence="1" type="ORF">CPLFYP93_02306</name>
</gene>
<dbReference type="RefSeq" id="WP_156561676.1">
    <property type="nucleotide sequence ID" value="NZ_CACRTV010000057.1"/>
</dbReference>